<keyword evidence="1" id="KW-0812">Transmembrane</keyword>
<evidence type="ECO:0000313" key="3">
    <source>
        <dbReference type="Proteomes" id="UP000035681"/>
    </source>
</evidence>
<dbReference type="AlphaFoldDB" id="A0A0K0E6H2"/>
<name>A0A0K0E6H2_STRER</name>
<feature type="signal peptide" evidence="2">
    <location>
        <begin position="1"/>
        <end position="20"/>
    </location>
</feature>
<keyword evidence="3" id="KW-1185">Reference proteome</keyword>
<feature type="transmembrane region" description="Helical" evidence="1">
    <location>
        <begin position="301"/>
        <end position="328"/>
    </location>
</feature>
<feature type="chain" id="PRO_5005327548" evidence="2">
    <location>
        <begin position="21"/>
        <end position="343"/>
    </location>
</feature>
<evidence type="ECO:0000256" key="1">
    <source>
        <dbReference type="SAM" id="Phobius"/>
    </source>
</evidence>
<keyword evidence="2" id="KW-0732">Signal</keyword>
<reference evidence="4" key="1">
    <citation type="submission" date="2015-08" db="UniProtKB">
        <authorList>
            <consortium name="WormBaseParasite"/>
        </authorList>
    </citation>
    <scope>IDENTIFICATION</scope>
</reference>
<dbReference type="WBParaSite" id="TCONS_00009868.p1">
    <property type="protein sequence ID" value="TCONS_00009868.p1"/>
    <property type="gene ID" value="XLOC_007589"/>
</dbReference>
<dbReference type="Proteomes" id="UP000035681">
    <property type="component" value="Unplaced"/>
</dbReference>
<organism evidence="4">
    <name type="scientific">Strongyloides stercoralis</name>
    <name type="common">Threadworm</name>
    <dbReference type="NCBI Taxonomy" id="6248"/>
    <lineage>
        <taxon>Eukaryota</taxon>
        <taxon>Metazoa</taxon>
        <taxon>Ecdysozoa</taxon>
        <taxon>Nematoda</taxon>
        <taxon>Chromadorea</taxon>
        <taxon>Rhabditida</taxon>
        <taxon>Tylenchina</taxon>
        <taxon>Panagrolaimomorpha</taxon>
        <taxon>Strongyloidoidea</taxon>
        <taxon>Strongyloididae</taxon>
        <taxon>Strongyloides</taxon>
    </lineage>
</organism>
<keyword evidence="1" id="KW-0472">Membrane</keyword>
<sequence>MCKLFYCLFILAILVGGVNSLVRCRNVTEAVEVSRFPPVSVICDRIDLESFIESFGYFITTDFTAETCNFSQLTKIYISPRIVIASEQKTVYRRGPEEHSIRLSCVPEGAEYLTGGMYLLIKSLPYKQNAFKLNKEYRDEVCNHLLDEASFLSSEGSEQEVVKFIRRITSSEGITGAFIKGRINYIYCDIIDLPVVKKSIIESECFNGTIVETNDGQSWYTSNGLDIVSENDVKACLQSVPYSVLMSLEKENILKNGKVKEGQHNTTVGRSVTTEAYNVFMSKKKFNMLFEALSSFNSIELLFMLLALSFIYAAIWFCMCGCLTCCYYNREKKKYNASFVSSV</sequence>
<dbReference type="WBParaSite" id="SSTP_0000510200.1">
    <property type="protein sequence ID" value="SSTP_0000510200.1"/>
    <property type="gene ID" value="SSTP_0000510200"/>
</dbReference>
<evidence type="ECO:0000313" key="4">
    <source>
        <dbReference type="WBParaSite" id="SSTP_0000510200.1"/>
    </source>
</evidence>
<keyword evidence="1" id="KW-1133">Transmembrane helix</keyword>
<evidence type="ECO:0000256" key="2">
    <source>
        <dbReference type="SAM" id="SignalP"/>
    </source>
</evidence>
<accession>A0A0K0E6H2</accession>
<proteinExistence type="predicted"/>
<protein>
    <submittedName>
        <fullName evidence="4">Glycoprotein</fullName>
    </submittedName>
</protein>